<accession>A0A835G9L5</accession>
<name>A0A835G9L5_SPOEX</name>
<dbReference type="Proteomes" id="UP000648187">
    <property type="component" value="Unassembled WGS sequence"/>
</dbReference>
<gene>
    <name evidence="1" type="ORF">HW555_010362</name>
</gene>
<evidence type="ECO:0000313" key="1">
    <source>
        <dbReference type="EMBL" id="KAF9410595.1"/>
    </source>
</evidence>
<protein>
    <submittedName>
        <fullName evidence="1">Uncharacterized protein</fullName>
    </submittedName>
</protein>
<evidence type="ECO:0000313" key="2">
    <source>
        <dbReference type="Proteomes" id="UP000648187"/>
    </source>
</evidence>
<organism evidence="1 2">
    <name type="scientific">Spodoptera exigua</name>
    <name type="common">Beet armyworm</name>
    <name type="synonym">Noctua fulgens</name>
    <dbReference type="NCBI Taxonomy" id="7107"/>
    <lineage>
        <taxon>Eukaryota</taxon>
        <taxon>Metazoa</taxon>
        <taxon>Ecdysozoa</taxon>
        <taxon>Arthropoda</taxon>
        <taxon>Hexapoda</taxon>
        <taxon>Insecta</taxon>
        <taxon>Pterygota</taxon>
        <taxon>Neoptera</taxon>
        <taxon>Endopterygota</taxon>
        <taxon>Lepidoptera</taxon>
        <taxon>Glossata</taxon>
        <taxon>Ditrysia</taxon>
        <taxon>Noctuoidea</taxon>
        <taxon>Noctuidae</taxon>
        <taxon>Amphipyrinae</taxon>
        <taxon>Spodoptera</taxon>
    </lineage>
</organism>
<keyword evidence="2" id="KW-1185">Reference proteome</keyword>
<dbReference type="AlphaFoldDB" id="A0A835G9L5"/>
<dbReference type="EMBL" id="JACKWZ010000256">
    <property type="protein sequence ID" value="KAF9410595.1"/>
    <property type="molecule type" value="Genomic_DNA"/>
</dbReference>
<reference evidence="1" key="1">
    <citation type="submission" date="2020-08" db="EMBL/GenBank/DDBJ databases">
        <title>Spodoptera exigua strain:BAW_Kor-Di-RS1 Genome sequencing and assembly.</title>
        <authorList>
            <person name="Kim J."/>
            <person name="Nam H.Y."/>
            <person name="Kwon M."/>
            <person name="Choi J.H."/>
            <person name="Cho S.R."/>
            <person name="Kim G.-H."/>
        </authorList>
    </citation>
    <scope>NUCLEOTIDE SEQUENCE</scope>
    <source>
        <strain evidence="1">BAW_Kor-Di-RS1</strain>
        <tissue evidence="1">Whole-body</tissue>
    </source>
</reference>
<sequence length="113" mass="13088">MLLILYHAVDTFLHSLVYVQTVIEISKADLTEYGDKFYIAVLEADAACSRWRMHIRSTSQAKRLCKNVQRLNRAAFHKMRACHIFTVDATMAQAFNSLEVEYIIILLQFGYVK</sequence>
<comment type="caution">
    <text evidence="1">The sequence shown here is derived from an EMBL/GenBank/DDBJ whole genome shotgun (WGS) entry which is preliminary data.</text>
</comment>
<proteinExistence type="predicted"/>